<gene>
    <name evidence="5" type="ORF">HALLA_03110</name>
</gene>
<evidence type="ECO:0000259" key="4">
    <source>
        <dbReference type="PROSITE" id="PS50893"/>
    </source>
</evidence>
<dbReference type="AlphaFoldDB" id="W0JVX6"/>
<dbReference type="InterPro" id="IPR027417">
    <property type="entry name" value="P-loop_NTPase"/>
</dbReference>
<dbReference type="PROSITE" id="PS50893">
    <property type="entry name" value="ABC_TRANSPORTER_2"/>
    <property type="match status" value="1"/>
</dbReference>
<keyword evidence="1" id="KW-0813">Transport</keyword>
<dbReference type="HOGENOM" id="CLU_000604_1_22_2"/>
<evidence type="ECO:0000256" key="1">
    <source>
        <dbReference type="ARBA" id="ARBA00022448"/>
    </source>
</evidence>
<geneLocation type="plasmid" evidence="5">
    <name>unnamed</name>
</geneLocation>
<dbReference type="Gene3D" id="3.40.50.300">
    <property type="entry name" value="P-loop containing nucleotide triphosphate hydrolases"/>
    <property type="match status" value="1"/>
</dbReference>
<organism evidence="5 6">
    <name type="scientific">Halostagnicola larsenii XH-48</name>
    <dbReference type="NCBI Taxonomy" id="797299"/>
    <lineage>
        <taxon>Archaea</taxon>
        <taxon>Methanobacteriati</taxon>
        <taxon>Methanobacteriota</taxon>
        <taxon>Stenosarchaea group</taxon>
        <taxon>Halobacteria</taxon>
        <taxon>Halobacteriales</taxon>
        <taxon>Natrialbaceae</taxon>
        <taxon>Halostagnicola</taxon>
    </lineage>
</organism>
<dbReference type="InterPro" id="IPR050166">
    <property type="entry name" value="ABC_transporter_ATP-bind"/>
</dbReference>
<dbReference type="EMBL" id="CP007056">
    <property type="protein sequence ID" value="AHG01390.1"/>
    <property type="molecule type" value="Genomic_DNA"/>
</dbReference>
<dbReference type="GeneID" id="25146801"/>
<dbReference type="GO" id="GO:0016887">
    <property type="term" value="F:ATP hydrolysis activity"/>
    <property type="evidence" value="ECO:0007669"/>
    <property type="project" value="InterPro"/>
</dbReference>
<protein>
    <recommendedName>
        <fullName evidence="4">ABC transporter domain-containing protein</fullName>
    </recommendedName>
</protein>
<dbReference type="InterPro" id="IPR017871">
    <property type="entry name" value="ABC_transporter-like_CS"/>
</dbReference>
<evidence type="ECO:0000256" key="2">
    <source>
        <dbReference type="ARBA" id="ARBA00022741"/>
    </source>
</evidence>
<dbReference type="CDD" id="cd03293">
    <property type="entry name" value="ABC_NrtD_SsuB_transporters"/>
    <property type="match status" value="1"/>
</dbReference>
<dbReference type="Proteomes" id="UP000019024">
    <property type="component" value="Plasmid unnamed"/>
</dbReference>
<feature type="domain" description="ABC transporter" evidence="4">
    <location>
        <begin position="7"/>
        <end position="246"/>
    </location>
</feature>
<evidence type="ECO:0000313" key="5">
    <source>
        <dbReference type="EMBL" id="AHG01390.1"/>
    </source>
</evidence>
<dbReference type="InterPro" id="IPR003439">
    <property type="entry name" value="ABC_transporter-like_ATP-bd"/>
</dbReference>
<proteinExistence type="predicted"/>
<dbReference type="InterPro" id="IPR003593">
    <property type="entry name" value="AAA+_ATPase"/>
</dbReference>
<dbReference type="Pfam" id="PF00005">
    <property type="entry name" value="ABC_tran"/>
    <property type="match status" value="1"/>
</dbReference>
<evidence type="ECO:0000256" key="3">
    <source>
        <dbReference type="ARBA" id="ARBA00022840"/>
    </source>
</evidence>
<dbReference type="PANTHER" id="PTHR42788:SF13">
    <property type="entry name" value="ALIPHATIC SULFONATES IMPORT ATP-BINDING PROTEIN SSUB"/>
    <property type="match status" value="1"/>
</dbReference>
<dbReference type="PANTHER" id="PTHR42788">
    <property type="entry name" value="TAURINE IMPORT ATP-BINDING PROTEIN-RELATED"/>
    <property type="match status" value="1"/>
</dbReference>
<dbReference type="GO" id="GO:0005524">
    <property type="term" value="F:ATP binding"/>
    <property type="evidence" value="ECO:0007669"/>
    <property type="project" value="UniProtKB-KW"/>
</dbReference>
<keyword evidence="2" id="KW-0547">Nucleotide-binding</keyword>
<reference evidence="5 6" key="1">
    <citation type="submission" date="2014-01" db="EMBL/GenBank/DDBJ databases">
        <authorList>
            <consortium name="DOE Joint Genome Institute"/>
            <person name="Anderson I."/>
            <person name="Huntemann M."/>
            <person name="Han J."/>
            <person name="Chen A."/>
            <person name="Kyrpides N."/>
            <person name="Mavromatis K."/>
            <person name="Markowitz V."/>
            <person name="Palaniappan K."/>
            <person name="Ivanova N."/>
            <person name="Schaumberg A."/>
            <person name="Pati A."/>
            <person name="Liolios K."/>
            <person name="Nordberg H.P."/>
            <person name="Cantor M.N."/>
            <person name="Hua S.X."/>
            <person name="Woyke T."/>
        </authorList>
    </citation>
    <scope>NUCLEOTIDE SEQUENCE [LARGE SCALE GENOMIC DNA]</scope>
    <source>
        <strain evidence="5 6">XH-48</strain>
        <plasmid evidence="6">1</plasmid>
    </source>
</reference>
<evidence type="ECO:0000313" key="6">
    <source>
        <dbReference type="Proteomes" id="UP000019024"/>
    </source>
</evidence>
<accession>W0JVX6</accession>
<dbReference type="KEGG" id="hlr:HALLA_03110"/>
<dbReference type="SMART" id="SM00382">
    <property type="entry name" value="AAA"/>
    <property type="match status" value="1"/>
</dbReference>
<dbReference type="SUPFAM" id="SSF52540">
    <property type="entry name" value="P-loop containing nucleoside triphosphate hydrolases"/>
    <property type="match status" value="1"/>
</dbReference>
<keyword evidence="3" id="KW-0067">ATP-binding</keyword>
<sequence length="260" mass="28769">MDAEPAIAFDDVTMHFGTGEDAIHALDDINLSVADGEFVSIVGPSGCGKSTLLNIAAGLHEPTGGALRLDGRDFSTTDATGDIGFIFQRPVLLDWRTVRQNILLPVRIMKKNGDLEGDMQGYQDRVDELISLVGLEGFGDSYPNELSGGMQQRVTICQSLIYDPSLLLMDEPFGSLDALTKDQMNAELLDIWKRTNKTILFVTHDLEEAVFLSDKVVVLSPRPGRIQDVIDIDLPRPRDAETKQLTEYNDLVTSIYTYFQ</sequence>
<dbReference type="RefSeq" id="WP_049954305.1">
    <property type="nucleotide sequence ID" value="NZ_CP007056.1"/>
</dbReference>
<dbReference type="eggNOG" id="arCOG00193">
    <property type="taxonomic scope" value="Archaea"/>
</dbReference>
<keyword evidence="6" id="KW-1185">Reference proteome</keyword>
<keyword evidence="5" id="KW-0614">Plasmid</keyword>
<dbReference type="PROSITE" id="PS00211">
    <property type="entry name" value="ABC_TRANSPORTER_1"/>
    <property type="match status" value="1"/>
</dbReference>
<name>W0JVX6_9EURY</name>